<dbReference type="Proteomes" id="UP000318296">
    <property type="component" value="Unassembled WGS sequence"/>
</dbReference>
<name>A0A554LEY7_9BACT</name>
<keyword evidence="3" id="KW-0067">ATP-binding</keyword>
<keyword evidence="2" id="KW-0547">Nucleotide-binding</keyword>
<dbReference type="SUPFAM" id="SSF81923">
    <property type="entry name" value="Double Clp-N motif"/>
    <property type="match status" value="1"/>
</dbReference>
<dbReference type="SUPFAM" id="SSF52540">
    <property type="entry name" value="P-loop containing nucleoside triphosphate hydrolases"/>
    <property type="match status" value="2"/>
</dbReference>
<dbReference type="InterPro" id="IPR018368">
    <property type="entry name" value="ClpA/B_CS1"/>
</dbReference>
<dbReference type="PROSITE" id="PS51903">
    <property type="entry name" value="CLP_R"/>
    <property type="match status" value="1"/>
</dbReference>
<dbReference type="InterPro" id="IPR004176">
    <property type="entry name" value="Clp_R_N"/>
</dbReference>
<dbReference type="PANTHER" id="PTHR11638:SF18">
    <property type="entry name" value="HEAT SHOCK PROTEIN 104"/>
    <property type="match status" value="1"/>
</dbReference>
<dbReference type="Gene3D" id="1.10.8.60">
    <property type="match status" value="2"/>
</dbReference>
<dbReference type="Gene3D" id="1.10.1780.10">
    <property type="entry name" value="Clp, N-terminal domain"/>
    <property type="match status" value="1"/>
</dbReference>
<dbReference type="PROSITE" id="PS50151">
    <property type="entry name" value="UVR"/>
    <property type="match status" value="1"/>
</dbReference>
<evidence type="ECO:0000313" key="8">
    <source>
        <dbReference type="EMBL" id="TSC91443.1"/>
    </source>
</evidence>
<dbReference type="CDD" id="cd19499">
    <property type="entry name" value="RecA-like_ClpB_Hsp104-like"/>
    <property type="match status" value="1"/>
</dbReference>
<evidence type="ECO:0000256" key="5">
    <source>
        <dbReference type="PROSITE-ProRule" id="PRU01251"/>
    </source>
</evidence>
<dbReference type="EMBL" id="VMGH01000042">
    <property type="protein sequence ID" value="TSC91443.1"/>
    <property type="molecule type" value="Genomic_DNA"/>
</dbReference>
<dbReference type="FunFam" id="3.40.50.300:FF:000025">
    <property type="entry name" value="ATP-dependent Clp protease subunit"/>
    <property type="match status" value="1"/>
</dbReference>
<accession>A0A554LEY7</accession>
<dbReference type="GO" id="GO:0005737">
    <property type="term" value="C:cytoplasm"/>
    <property type="evidence" value="ECO:0007669"/>
    <property type="project" value="TreeGrafter"/>
</dbReference>
<protein>
    <submittedName>
        <fullName evidence="8">ATPase</fullName>
    </submittedName>
</protein>
<dbReference type="Pfam" id="PF17871">
    <property type="entry name" value="AAA_lid_9"/>
    <property type="match status" value="1"/>
</dbReference>
<comment type="caution">
    <text evidence="8">The sequence shown here is derived from an EMBL/GenBank/DDBJ whole genome shotgun (WGS) entry which is preliminary data.</text>
</comment>
<dbReference type="Pfam" id="PF00004">
    <property type="entry name" value="AAA"/>
    <property type="match status" value="1"/>
</dbReference>
<dbReference type="SUPFAM" id="SSF46600">
    <property type="entry name" value="C-terminal UvrC-binding domain of UvrB"/>
    <property type="match status" value="1"/>
</dbReference>
<dbReference type="PANTHER" id="PTHR11638">
    <property type="entry name" value="ATP-DEPENDENT CLP PROTEASE"/>
    <property type="match status" value="1"/>
</dbReference>
<evidence type="ECO:0000313" key="9">
    <source>
        <dbReference type="Proteomes" id="UP000318296"/>
    </source>
</evidence>
<evidence type="ECO:0000256" key="4">
    <source>
        <dbReference type="ARBA" id="ARBA00023186"/>
    </source>
</evidence>
<dbReference type="SMART" id="SM01086">
    <property type="entry name" value="ClpB_D2-small"/>
    <property type="match status" value="1"/>
</dbReference>
<dbReference type="SMART" id="SM00382">
    <property type="entry name" value="AAA"/>
    <property type="match status" value="2"/>
</dbReference>
<dbReference type="Pfam" id="PF02861">
    <property type="entry name" value="Clp_N"/>
    <property type="match status" value="1"/>
</dbReference>
<dbReference type="CDD" id="cd00009">
    <property type="entry name" value="AAA"/>
    <property type="match status" value="1"/>
</dbReference>
<proteinExistence type="predicted"/>
<dbReference type="InterPro" id="IPR050130">
    <property type="entry name" value="ClpA_ClpB"/>
</dbReference>
<evidence type="ECO:0000259" key="6">
    <source>
        <dbReference type="PROSITE" id="PS50151"/>
    </source>
</evidence>
<organism evidence="8 9">
    <name type="scientific">Candidatus Berkelbacteria bacterium Licking1014_96</name>
    <dbReference type="NCBI Taxonomy" id="2017149"/>
    <lineage>
        <taxon>Bacteria</taxon>
        <taxon>Candidatus Berkelbacteria</taxon>
    </lineage>
</organism>
<dbReference type="Pfam" id="PF10431">
    <property type="entry name" value="ClpB_D2-small"/>
    <property type="match status" value="1"/>
</dbReference>
<dbReference type="InterPro" id="IPR001943">
    <property type="entry name" value="UVR_dom"/>
</dbReference>
<dbReference type="InterPro" id="IPR036628">
    <property type="entry name" value="Clp_N_dom_sf"/>
</dbReference>
<sequence>MNKLLSLKKELRETTISKPSIAGDGAKTIKLAFSKAKKYHHSRIGSEHLLLAIVSDKELAAFELLKRNGADIKLIKEKIASLFDESARIEKLENLMSEGDIFGGGLADEMGAPTGAMPTKTKTKKKTPALDFFSTDLTAKAQKGELDPLINRQSELERTIKILNRRTKNNPVLVGDPGVGKTAIVEGLAQKIINGEVPPVLRGKRLLSLDMSLLVAGTKYRGEFEERIKKVVQEIKDSKNIVLFVDEIHNIVGAGSAEGSIDAANILKPQLSKGELRLIGATTLDEYRKFIEKDAALERRLQMVKVEEPSKADTIRILEGIKKNYEKHHDVKILDEAIQASVELSSRYIQDRFLPDKAIDLLDEAASSVGLEQFNSSVAKKLGKIESLIKKIAAKKEEMVEKQKFEEAAALRDQELALKSEEKSLKRRFNLIKNKEKNISREDIANVVSEWTGVSVISLVQDELKKFKNLEAKIKKRIIGQNKAVKAVSGAIQRSRVGVASESRPIGSFIFLGPTGVGKTELAKAIADIVYEEKQALIKLDMSEFMEKHNISRLVGAPPGYVGYEEGGKLTEAVRRKPYSVILLDEIEKAHPEVQNVLLQIMEDGFLTDSTGRRVNFKNTIIILTSNIGTKALTQEAALGFQSKGEDKKASKNRYESMRKDIMADLSEHFRPEFLNRVDKIIIFNPLSKKDIKEIVALELLKLINRVKKHNQLTLLIDGSARTEVAKKGYDPKLGARPVRRVIAELIEDKLSQALLEGSLKNGQKVKVSFKDKKVTLGHPELVSGSTK</sequence>
<reference evidence="8 9" key="1">
    <citation type="submission" date="2017-07" db="EMBL/GenBank/DDBJ databases">
        <title>Mechanisms for carbon and nitrogen cycling indicate functional differentiation within the Candidate Phyla Radiation.</title>
        <authorList>
            <person name="Danczak R.E."/>
            <person name="Johnston M.D."/>
            <person name="Kenah C."/>
            <person name="Slattery M."/>
            <person name="Wrighton K.C."/>
            <person name="Wilkins M.J."/>
        </authorList>
    </citation>
    <scope>NUCLEOTIDE SEQUENCE [LARGE SCALE GENOMIC DNA]</scope>
    <source>
        <strain evidence="8">Licking1014_96</strain>
    </source>
</reference>
<evidence type="ECO:0000256" key="2">
    <source>
        <dbReference type="ARBA" id="ARBA00022741"/>
    </source>
</evidence>
<feature type="domain" description="UVR" evidence="6">
    <location>
        <begin position="386"/>
        <end position="421"/>
    </location>
</feature>
<dbReference type="PRINTS" id="PR00300">
    <property type="entry name" value="CLPPROTEASEA"/>
</dbReference>
<dbReference type="InterPro" id="IPR027417">
    <property type="entry name" value="P-loop_NTPase"/>
</dbReference>
<dbReference type="InterPro" id="IPR036876">
    <property type="entry name" value="UVR_dom_sf"/>
</dbReference>
<dbReference type="InterPro" id="IPR003959">
    <property type="entry name" value="ATPase_AAA_core"/>
</dbReference>
<dbReference type="InterPro" id="IPR019489">
    <property type="entry name" value="Clp_ATPase_C"/>
</dbReference>
<evidence type="ECO:0000259" key="7">
    <source>
        <dbReference type="PROSITE" id="PS51903"/>
    </source>
</evidence>
<gene>
    <name evidence="8" type="ORF">CEN92_292</name>
</gene>
<dbReference type="AlphaFoldDB" id="A0A554LEY7"/>
<dbReference type="GO" id="GO:0005524">
    <property type="term" value="F:ATP binding"/>
    <property type="evidence" value="ECO:0007669"/>
    <property type="project" value="UniProtKB-KW"/>
</dbReference>
<dbReference type="FunFam" id="3.40.50.300:FF:000010">
    <property type="entry name" value="Chaperone clpB 1, putative"/>
    <property type="match status" value="1"/>
</dbReference>
<dbReference type="Gene3D" id="4.10.860.10">
    <property type="entry name" value="UVR domain"/>
    <property type="match status" value="1"/>
</dbReference>
<dbReference type="Gene3D" id="3.40.50.300">
    <property type="entry name" value="P-loop containing nucleotide triphosphate hydrolases"/>
    <property type="match status" value="2"/>
</dbReference>
<dbReference type="InterPro" id="IPR041546">
    <property type="entry name" value="ClpA/ClpB_AAA_lid"/>
</dbReference>
<keyword evidence="1 5" id="KW-0677">Repeat</keyword>
<dbReference type="PROSITE" id="PS00870">
    <property type="entry name" value="CLPAB_1"/>
    <property type="match status" value="1"/>
</dbReference>
<dbReference type="GO" id="GO:0034605">
    <property type="term" value="P:cellular response to heat"/>
    <property type="evidence" value="ECO:0007669"/>
    <property type="project" value="TreeGrafter"/>
</dbReference>
<dbReference type="Pfam" id="PF07724">
    <property type="entry name" value="AAA_2"/>
    <property type="match status" value="1"/>
</dbReference>
<dbReference type="InterPro" id="IPR001270">
    <property type="entry name" value="ClpA/B"/>
</dbReference>
<feature type="domain" description="Clp R" evidence="7">
    <location>
        <begin position="1"/>
        <end position="85"/>
    </location>
</feature>
<dbReference type="GO" id="GO:0016887">
    <property type="term" value="F:ATP hydrolysis activity"/>
    <property type="evidence" value="ECO:0007669"/>
    <property type="project" value="InterPro"/>
</dbReference>
<evidence type="ECO:0000256" key="1">
    <source>
        <dbReference type="ARBA" id="ARBA00022737"/>
    </source>
</evidence>
<evidence type="ECO:0000256" key="3">
    <source>
        <dbReference type="ARBA" id="ARBA00022840"/>
    </source>
</evidence>
<keyword evidence="4" id="KW-0143">Chaperone</keyword>
<dbReference type="InterPro" id="IPR003593">
    <property type="entry name" value="AAA+_ATPase"/>
</dbReference>